<keyword evidence="5 8" id="KW-0406">Ion transport</keyword>
<feature type="transmembrane region" description="Helical" evidence="9">
    <location>
        <begin position="68"/>
        <end position="88"/>
    </location>
</feature>
<feature type="domain" description="Potassium channel" evidence="10">
    <location>
        <begin position="321"/>
        <end position="395"/>
    </location>
</feature>
<evidence type="ECO:0000256" key="9">
    <source>
        <dbReference type="SAM" id="Phobius"/>
    </source>
</evidence>
<dbReference type="SUPFAM" id="SSF81324">
    <property type="entry name" value="Voltage-gated potassium channels"/>
    <property type="match status" value="2"/>
</dbReference>
<dbReference type="GO" id="GO:0005886">
    <property type="term" value="C:plasma membrane"/>
    <property type="evidence" value="ECO:0007669"/>
    <property type="project" value="TreeGrafter"/>
</dbReference>
<dbReference type="InterPro" id="IPR013099">
    <property type="entry name" value="K_chnl_dom"/>
</dbReference>
<evidence type="ECO:0000256" key="5">
    <source>
        <dbReference type="ARBA" id="ARBA00023065"/>
    </source>
</evidence>
<gene>
    <name evidence="11" type="ORF">JTE90_016040</name>
</gene>
<proteinExistence type="inferred from homology"/>
<evidence type="ECO:0000256" key="4">
    <source>
        <dbReference type="ARBA" id="ARBA00022989"/>
    </source>
</evidence>
<feature type="domain" description="Potassium channel" evidence="10">
    <location>
        <begin position="158"/>
        <end position="216"/>
    </location>
</feature>
<evidence type="ECO:0000256" key="8">
    <source>
        <dbReference type="RuleBase" id="RU003857"/>
    </source>
</evidence>
<keyword evidence="4 9" id="KW-1133">Transmembrane helix</keyword>
<keyword evidence="6 9" id="KW-0472">Membrane</keyword>
<dbReference type="PANTHER" id="PTHR11003">
    <property type="entry name" value="POTASSIUM CHANNEL, SUBFAMILY K"/>
    <property type="match status" value="1"/>
</dbReference>
<evidence type="ECO:0000256" key="7">
    <source>
        <dbReference type="ARBA" id="ARBA00023303"/>
    </source>
</evidence>
<reference evidence="11 12" key="1">
    <citation type="journal article" date="2022" name="Nat. Ecol. Evol.">
        <title>A masculinizing supergene underlies an exaggerated male reproductive morph in a spider.</title>
        <authorList>
            <person name="Hendrickx F."/>
            <person name="De Corte Z."/>
            <person name="Sonet G."/>
            <person name="Van Belleghem S.M."/>
            <person name="Kostlbacher S."/>
            <person name="Vangestel C."/>
        </authorList>
    </citation>
    <scope>NUCLEOTIDE SEQUENCE [LARGE SCALE GENOMIC DNA]</scope>
    <source>
        <strain evidence="11">W744_W776</strain>
    </source>
</reference>
<feature type="transmembrane region" description="Helical" evidence="9">
    <location>
        <begin position="369"/>
        <end position="390"/>
    </location>
</feature>
<dbReference type="Proteomes" id="UP000827092">
    <property type="component" value="Unassembled WGS sequence"/>
</dbReference>
<dbReference type="InterPro" id="IPR003280">
    <property type="entry name" value="2pore_dom_K_chnl"/>
</dbReference>
<keyword evidence="7 8" id="KW-0407">Ion channel</keyword>
<evidence type="ECO:0000256" key="2">
    <source>
        <dbReference type="ARBA" id="ARBA00022448"/>
    </source>
</evidence>
<dbReference type="GO" id="GO:0030322">
    <property type="term" value="P:stabilization of membrane potential"/>
    <property type="evidence" value="ECO:0007669"/>
    <property type="project" value="TreeGrafter"/>
</dbReference>
<comment type="similarity">
    <text evidence="8">Belongs to the two pore domain potassium channel (TC 1.A.1.8) family.</text>
</comment>
<accession>A0AAV6VT40</accession>
<evidence type="ECO:0000259" key="10">
    <source>
        <dbReference type="Pfam" id="PF07885"/>
    </source>
</evidence>
<keyword evidence="12" id="KW-1185">Reference proteome</keyword>
<dbReference type="PRINTS" id="PR01333">
    <property type="entry name" value="2POREKCHANEL"/>
</dbReference>
<feature type="transmembrane region" description="Helical" evidence="9">
    <location>
        <begin position="340"/>
        <end position="362"/>
    </location>
</feature>
<evidence type="ECO:0000256" key="1">
    <source>
        <dbReference type="ARBA" id="ARBA00004141"/>
    </source>
</evidence>
<dbReference type="GO" id="GO:0015271">
    <property type="term" value="F:outward rectifier potassium channel activity"/>
    <property type="evidence" value="ECO:0007669"/>
    <property type="project" value="TreeGrafter"/>
</dbReference>
<organism evidence="11 12">
    <name type="scientific">Oedothorax gibbosus</name>
    <dbReference type="NCBI Taxonomy" id="931172"/>
    <lineage>
        <taxon>Eukaryota</taxon>
        <taxon>Metazoa</taxon>
        <taxon>Ecdysozoa</taxon>
        <taxon>Arthropoda</taxon>
        <taxon>Chelicerata</taxon>
        <taxon>Arachnida</taxon>
        <taxon>Araneae</taxon>
        <taxon>Araneomorphae</taxon>
        <taxon>Entelegynae</taxon>
        <taxon>Araneoidea</taxon>
        <taxon>Linyphiidae</taxon>
        <taxon>Erigoninae</taxon>
        <taxon>Oedothorax</taxon>
    </lineage>
</organism>
<comment type="caution">
    <text evidence="11">The sequence shown here is derived from an EMBL/GenBank/DDBJ whole genome shotgun (WGS) entry which is preliminary data.</text>
</comment>
<evidence type="ECO:0000313" key="11">
    <source>
        <dbReference type="EMBL" id="KAG8199221.1"/>
    </source>
</evidence>
<keyword evidence="3 8" id="KW-0812">Transmembrane</keyword>
<dbReference type="Pfam" id="PF07885">
    <property type="entry name" value="Ion_trans_2"/>
    <property type="match status" value="2"/>
</dbReference>
<evidence type="ECO:0000313" key="12">
    <source>
        <dbReference type="Proteomes" id="UP000827092"/>
    </source>
</evidence>
<dbReference type="AlphaFoldDB" id="A0AAV6VT40"/>
<dbReference type="GO" id="GO:0022841">
    <property type="term" value="F:potassium ion leak channel activity"/>
    <property type="evidence" value="ECO:0007669"/>
    <property type="project" value="TreeGrafter"/>
</dbReference>
<sequence length="521" mass="59915">MGVYGMSRSSQTINSIWKVRGRRPTLRRTCKVYIPRDLRELDTLRLPATYEEDHFLVQKLKAFTKHKLHHIILVAFMSIYIYAGALLFQHLDTQCSEVNNLNITETRNNLLEQIYNVSRIKHEHDWLRIVKAAIKQHETIILSYDDAGYGADMVTREKKGLSIESSIFFCFTVITTIGYGNIAPCTDLSRGITTIYAAMGVPLMILVLADLGKLFTKVMKFAFFYVRRFHRTGTFLHIKDLQATNKKPLQYMTVSWRTVSQDKVADEDKSAPKFQHNQVTTLTIHNDDLYKNLDFLNPDEKNHKHVEVKDDFNLPVSLAIIMVLIYMLVGGFLFSLWEKWTFFEAFYFVFISMTTIGFGDYVPEHEECILGAFAYLLLGLMLTSMCINVIREKLTVTFQKARVRIGDNTVLNVGALLQDEDHRSRAPQAYSFGSQRHNKCYGYKMTTHKDSCVNSATNTVPQIITTDPDGNKCITKQLSADDLYTENMLKLPSQNIFTFYDSPYNTIQDEKETPPPSLLKK</sequence>
<dbReference type="EMBL" id="JAFNEN010000030">
    <property type="protein sequence ID" value="KAG8199221.1"/>
    <property type="molecule type" value="Genomic_DNA"/>
</dbReference>
<protein>
    <recommendedName>
        <fullName evidence="10">Potassium channel domain-containing protein</fullName>
    </recommendedName>
</protein>
<dbReference type="PANTHER" id="PTHR11003:SF335">
    <property type="entry name" value="POTASSIUM CHANNEL DOMAIN-CONTAINING PROTEIN"/>
    <property type="match status" value="1"/>
</dbReference>
<name>A0AAV6VT40_9ARAC</name>
<feature type="transmembrane region" description="Helical" evidence="9">
    <location>
        <begin position="161"/>
        <end position="182"/>
    </location>
</feature>
<keyword evidence="2 8" id="KW-0813">Transport</keyword>
<feature type="transmembrane region" description="Helical" evidence="9">
    <location>
        <begin position="312"/>
        <end position="334"/>
    </location>
</feature>
<evidence type="ECO:0000256" key="6">
    <source>
        <dbReference type="ARBA" id="ARBA00023136"/>
    </source>
</evidence>
<evidence type="ECO:0000256" key="3">
    <source>
        <dbReference type="ARBA" id="ARBA00022692"/>
    </source>
</evidence>
<dbReference type="Gene3D" id="1.10.287.70">
    <property type="match status" value="1"/>
</dbReference>
<comment type="subcellular location">
    <subcellularLocation>
        <location evidence="1">Membrane</location>
        <topology evidence="1">Multi-pass membrane protein</topology>
    </subcellularLocation>
</comment>
<feature type="transmembrane region" description="Helical" evidence="9">
    <location>
        <begin position="194"/>
        <end position="211"/>
    </location>
</feature>